<dbReference type="EMBL" id="JACHJD010000003">
    <property type="protein sequence ID" value="MBB5103341.1"/>
    <property type="molecule type" value="Genomic_DNA"/>
</dbReference>
<organism evidence="1 2">
    <name type="scientific">Streptomyces spectabilis</name>
    <dbReference type="NCBI Taxonomy" id="68270"/>
    <lineage>
        <taxon>Bacteria</taxon>
        <taxon>Bacillati</taxon>
        <taxon>Actinomycetota</taxon>
        <taxon>Actinomycetes</taxon>
        <taxon>Kitasatosporales</taxon>
        <taxon>Streptomycetaceae</taxon>
        <taxon>Streptomyces</taxon>
    </lineage>
</organism>
<accession>A0A7W8ASR8</accession>
<proteinExistence type="predicted"/>
<reference evidence="1 2" key="1">
    <citation type="submission" date="2020-08" db="EMBL/GenBank/DDBJ databases">
        <title>Genomic Encyclopedia of Type Strains, Phase III (KMG-III): the genomes of soil and plant-associated and newly described type strains.</title>
        <authorList>
            <person name="Whitman W."/>
        </authorList>
    </citation>
    <scope>NUCLEOTIDE SEQUENCE [LARGE SCALE GENOMIC DNA]</scope>
    <source>
        <strain evidence="1 2">CECT 3146</strain>
    </source>
</reference>
<sequence>MANPNKRRGTAWESAIRDYLNWYLGLVDETGAFRNPLSGENIRRAAQEGAKDVGDIHAAPFIIEAKDVKSPAVPTWLRQADVEARHAGFPYGVVVHKVRRAAVWNGRVHMSVRTWTRVRLALGMPAVEFAAAYGWTTSLRGLDTSRWYMTTTVWDLGRLLADYRSTVAGVSGHAAV</sequence>
<dbReference type="AlphaFoldDB" id="A0A7W8ASR8"/>
<dbReference type="RefSeq" id="WP_184925005.1">
    <property type="nucleotide sequence ID" value="NZ_BMSQ01000036.1"/>
</dbReference>
<protein>
    <submittedName>
        <fullName evidence="1">Uncharacterized protein</fullName>
    </submittedName>
</protein>
<gene>
    <name evidence="1" type="ORF">FHS40_002394</name>
</gene>
<dbReference type="Proteomes" id="UP000549009">
    <property type="component" value="Unassembled WGS sequence"/>
</dbReference>
<comment type="caution">
    <text evidence="1">The sequence shown here is derived from an EMBL/GenBank/DDBJ whole genome shotgun (WGS) entry which is preliminary data.</text>
</comment>
<keyword evidence="2" id="KW-1185">Reference proteome</keyword>
<name>A0A7W8ASR8_STRST</name>
<evidence type="ECO:0000313" key="1">
    <source>
        <dbReference type="EMBL" id="MBB5103341.1"/>
    </source>
</evidence>
<evidence type="ECO:0000313" key="2">
    <source>
        <dbReference type="Proteomes" id="UP000549009"/>
    </source>
</evidence>